<proteinExistence type="inferred from homology"/>
<evidence type="ECO:0000313" key="4">
    <source>
        <dbReference type="Proteomes" id="UP000006793"/>
    </source>
</evidence>
<accession>F8AA78</accession>
<dbReference type="Pfam" id="PF00582">
    <property type="entry name" value="Usp"/>
    <property type="match status" value="2"/>
</dbReference>
<dbReference type="PRINTS" id="PR01438">
    <property type="entry name" value="UNVRSLSTRESS"/>
</dbReference>
<dbReference type="InterPro" id="IPR006016">
    <property type="entry name" value="UspA"/>
</dbReference>
<evidence type="ECO:0000313" key="3">
    <source>
        <dbReference type="EMBL" id="AEH44214.1"/>
    </source>
</evidence>
<comment type="similarity">
    <text evidence="1">Belongs to the universal stress protein A family.</text>
</comment>
<evidence type="ECO:0000259" key="2">
    <source>
        <dbReference type="Pfam" id="PF00582"/>
    </source>
</evidence>
<protein>
    <submittedName>
        <fullName evidence="3">UspA domain-containing protein</fullName>
    </submittedName>
</protein>
<dbReference type="SUPFAM" id="SSF52402">
    <property type="entry name" value="Adenine nucleotide alpha hydrolases-like"/>
    <property type="match status" value="2"/>
</dbReference>
<dbReference type="PANTHER" id="PTHR46268">
    <property type="entry name" value="STRESS RESPONSE PROTEIN NHAX"/>
    <property type="match status" value="1"/>
</dbReference>
<dbReference type="KEGG" id="tid:Thein_0331"/>
<organism evidence="3 4">
    <name type="scientific">Thermodesulfatator indicus (strain DSM 15286 / JCM 11887 / CIR29812)</name>
    <dbReference type="NCBI Taxonomy" id="667014"/>
    <lineage>
        <taxon>Bacteria</taxon>
        <taxon>Pseudomonadati</taxon>
        <taxon>Thermodesulfobacteriota</taxon>
        <taxon>Thermodesulfobacteria</taxon>
        <taxon>Thermodesulfobacteriales</taxon>
        <taxon>Thermodesulfatatoraceae</taxon>
        <taxon>Thermodesulfatator</taxon>
    </lineage>
</organism>
<dbReference type="HOGENOM" id="CLU_049301_2_1_0"/>
<sequence>MDKLLPNLRKVLIPITDDDHSLRAVTFAANLLSPLSPNIAQTVFLLHVIAPSYIEKMASNVDIRFRNILESPIFKNIIQQHIENNVKPFLDKFARIFKENSFQGDIQTIVSQGEPGKEIVNVAQKNNVQSIIMGRRRRSHAAETFLGSASQIVIHRAKKQFVYIVGQCLLENGCPVNKILVALDGSSPSLKALNEAAAIASSFPPGLVKVSVVSVIDPLYLEKNSQEEKEAHLLLEQAKNFLLKSGLNENYIETFLEFGDPGRTIAKIADDENYPLVMMGRTGKTGLKEIVLGSVSTRVIHKVKKATVGLAPVEENI</sequence>
<dbReference type="eggNOG" id="COG0589">
    <property type="taxonomic scope" value="Bacteria"/>
</dbReference>
<dbReference type="InterPro" id="IPR014729">
    <property type="entry name" value="Rossmann-like_a/b/a_fold"/>
</dbReference>
<dbReference type="InParanoid" id="F8AA78"/>
<dbReference type="CDD" id="cd00293">
    <property type="entry name" value="USP-like"/>
    <property type="match status" value="2"/>
</dbReference>
<evidence type="ECO:0000256" key="1">
    <source>
        <dbReference type="ARBA" id="ARBA00008791"/>
    </source>
</evidence>
<feature type="domain" description="UspA" evidence="2">
    <location>
        <begin position="177"/>
        <end position="305"/>
    </location>
</feature>
<dbReference type="STRING" id="667014.Thein_0331"/>
<reference evidence="4" key="1">
    <citation type="submission" date="2011-04" db="EMBL/GenBank/DDBJ databases">
        <title>The complete genome of Thermodesulfatator indicus DSM 15286.</title>
        <authorList>
            <person name="Lucas S."/>
            <person name="Copeland A."/>
            <person name="Lapidus A."/>
            <person name="Bruce D."/>
            <person name="Goodwin L."/>
            <person name="Pitluck S."/>
            <person name="Peters L."/>
            <person name="Kyrpides N."/>
            <person name="Mavromatis K."/>
            <person name="Pagani I."/>
            <person name="Ivanova N."/>
            <person name="Saunders L."/>
            <person name="Detter J.C."/>
            <person name="Tapia R."/>
            <person name="Han C."/>
            <person name="Land M."/>
            <person name="Hauser L."/>
            <person name="Markowitz V."/>
            <person name="Cheng J.-F."/>
            <person name="Hugenholtz P."/>
            <person name="Woyke T."/>
            <person name="Wu D."/>
            <person name="Spring S."/>
            <person name="Schroeder M."/>
            <person name="Brambilla E."/>
            <person name="Klenk H.-P."/>
            <person name="Eisen J.A."/>
        </authorList>
    </citation>
    <scope>NUCLEOTIDE SEQUENCE [LARGE SCALE GENOMIC DNA]</scope>
    <source>
        <strain evidence="4">DSM 15286 / JCM 11887 / CIR29812</strain>
    </source>
</reference>
<dbReference type="OrthoDB" id="5564966at2"/>
<dbReference type="EMBL" id="CP002683">
    <property type="protein sequence ID" value="AEH44214.1"/>
    <property type="molecule type" value="Genomic_DNA"/>
</dbReference>
<dbReference type="PaxDb" id="667014-Thein_0331"/>
<keyword evidence="4" id="KW-1185">Reference proteome</keyword>
<dbReference type="AlphaFoldDB" id="F8AA78"/>
<dbReference type="Proteomes" id="UP000006793">
    <property type="component" value="Chromosome"/>
</dbReference>
<dbReference type="RefSeq" id="WP_013906960.1">
    <property type="nucleotide sequence ID" value="NC_015681.1"/>
</dbReference>
<dbReference type="Gene3D" id="3.40.50.620">
    <property type="entry name" value="HUPs"/>
    <property type="match status" value="2"/>
</dbReference>
<feature type="domain" description="UspA" evidence="2">
    <location>
        <begin position="9"/>
        <end position="159"/>
    </location>
</feature>
<dbReference type="PANTHER" id="PTHR46268:SF6">
    <property type="entry name" value="UNIVERSAL STRESS PROTEIN UP12"/>
    <property type="match status" value="1"/>
</dbReference>
<dbReference type="InterPro" id="IPR006015">
    <property type="entry name" value="Universal_stress_UspA"/>
</dbReference>
<gene>
    <name evidence="3" type="ordered locus">Thein_0331</name>
</gene>
<name>F8AA78_THEID</name>
<reference evidence="3 4" key="2">
    <citation type="journal article" date="2012" name="Stand. Genomic Sci.">
        <title>Complete genome sequence of the thermophilic sulfate-reducing ocean bacterium Thermodesulfatator indicus type strain (CIR29812(T)).</title>
        <authorList>
            <person name="Anderson I."/>
            <person name="Saunders E."/>
            <person name="Lapidus A."/>
            <person name="Nolan M."/>
            <person name="Lucas S."/>
            <person name="Tice H."/>
            <person name="Del Rio T.G."/>
            <person name="Cheng J.F."/>
            <person name="Han C."/>
            <person name="Tapia R."/>
            <person name="Goodwin L.A."/>
            <person name="Pitluck S."/>
            <person name="Liolios K."/>
            <person name="Mavromatis K."/>
            <person name="Pagani I."/>
            <person name="Ivanova N."/>
            <person name="Mikhailova N."/>
            <person name="Pati A."/>
            <person name="Chen A."/>
            <person name="Palaniappan K."/>
            <person name="Land M."/>
            <person name="Hauser L."/>
            <person name="Jeffries C.D."/>
            <person name="Chang Y.J."/>
            <person name="Brambilla E.M."/>
            <person name="Rohde M."/>
            <person name="Spring S."/>
            <person name="Goker M."/>
            <person name="Detter J.C."/>
            <person name="Woyke T."/>
            <person name="Bristow J."/>
            <person name="Eisen J.A."/>
            <person name="Markowitz V."/>
            <person name="Hugenholtz P."/>
            <person name="Kyrpides N.C."/>
            <person name="Klenk H.P."/>
        </authorList>
    </citation>
    <scope>NUCLEOTIDE SEQUENCE [LARGE SCALE GENOMIC DNA]</scope>
    <source>
        <strain evidence="4">DSM 15286 / JCM 11887 / CIR29812</strain>
    </source>
</reference>